<organism evidence="1 2">
    <name type="scientific">Rossellomorea vietnamensis</name>
    <dbReference type="NCBI Taxonomy" id="218284"/>
    <lineage>
        <taxon>Bacteria</taxon>
        <taxon>Bacillati</taxon>
        <taxon>Bacillota</taxon>
        <taxon>Bacilli</taxon>
        <taxon>Bacillales</taxon>
        <taxon>Bacillaceae</taxon>
        <taxon>Rossellomorea</taxon>
    </lineage>
</organism>
<dbReference type="RefSeq" id="WP_113928978.1">
    <property type="nucleotide sequence ID" value="NZ_VTEG01000032.1"/>
</dbReference>
<reference evidence="1 2" key="1">
    <citation type="submission" date="2019-08" db="EMBL/GenBank/DDBJ databases">
        <title>Bacillus genomes from the desert of Cuatro Cienegas, Coahuila.</title>
        <authorList>
            <person name="Olmedo-Alvarez G."/>
        </authorList>
    </citation>
    <scope>NUCLEOTIDE SEQUENCE [LARGE SCALE GENOMIC DNA]</scope>
    <source>
        <strain evidence="1 2">CH128b_4D</strain>
    </source>
</reference>
<accession>A0A5D4M052</accession>
<name>A0A5D4M052_9BACI</name>
<proteinExistence type="predicted"/>
<protein>
    <submittedName>
        <fullName evidence="1">Uncharacterized protein</fullName>
    </submittedName>
</protein>
<gene>
    <name evidence="1" type="ORF">FZC84_21910</name>
</gene>
<evidence type="ECO:0000313" key="1">
    <source>
        <dbReference type="EMBL" id="TYR95179.1"/>
    </source>
</evidence>
<evidence type="ECO:0000313" key="2">
    <source>
        <dbReference type="Proteomes" id="UP000325182"/>
    </source>
</evidence>
<comment type="caution">
    <text evidence="1">The sequence shown here is derived from an EMBL/GenBank/DDBJ whole genome shotgun (WGS) entry which is preliminary data.</text>
</comment>
<dbReference type="Proteomes" id="UP000325182">
    <property type="component" value="Unassembled WGS sequence"/>
</dbReference>
<dbReference type="EMBL" id="VTEG01000032">
    <property type="protein sequence ID" value="TYR95179.1"/>
    <property type="molecule type" value="Genomic_DNA"/>
</dbReference>
<dbReference type="AlphaFoldDB" id="A0A5D4M052"/>
<sequence>MYRNIKHDGTYDRGDRMNTDKNPEIICPACGRKKDMEDVLTALSNQNVMYDCPSCGYHKKNIVTKKG</sequence>